<evidence type="ECO:0000256" key="1">
    <source>
        <dbReference type="SAM" id="Phobius"/>
    </source>
</evidence>
<accession>A0A0F9F5S4</accession>
<protein>
    <recommendedName>
        <fullName evidence="3">3D domain-containing protein</fullName>
    </recommendedName>
</protein>
<comment type="caution">
    <text evidence="2">The sequence shown here is derived from an EMBL/GenBank/DDBJ whole genome shotgun (WGS) entry which is preliminary data.</text>
</comment>
<dbReference type="AlphaFoldDB" id="A0A0F9F5S4"/>
<evidence type="ECO:0000313" key="2">
    <source>
        <dbReference type="EMBL" id="KKL73816.1"/>
    </source>
</evidence>
<keyword evidence="1" id="KW-0472">Membrane</keyword>
<gene>
    <name evidence="2" type="ORF">LCGC14_2071150</name>
</gene>
<feature type="transmembrane region" description="Helical" evidence="1">
    <location>
        <begin position="12"/>
        <end position="31"/>
    </location>
</feature>
<dbReference type="EMBL" id="LAZR01024847">
    <property type="protein sequence ID" value="KKL73816.1"/>
    <property type="molecule type" value="Genomic_DNA"/>
</dbReference>
<evidence type="ECO:0008006" key="3">
    <source>
        <dbReference type="Google" id="ProtNLM"/>
    </source>
</evidence>
<keyword evidence="1" id="KW-0812">Transmembrane</keyword>
<reference evidence="2" key="1">
    <citation type="journal article" date="2015" name="Nature">
        <title>Complex archaea that bridge the gap between prokaryotes and eukaryotes.</title>
        <authorList>
            <person name="Spang A."/>
            <person name="Saw J.H."/>
            <person name="Jorgensen S.L."/>
            <person name="Zaremba-Niedzwiedzka K."/>
            <person name="Martijn J."/>
            <person name="Lind A.E."/>
            <person name="van Eijk R."/>
            <person name="Schleper C."/>
            <person name="Guy L."/>
            <person name="Ettema T.J."/>
        </authorList>
    </citation>
    <scope>NUCLEOTIDE SEQUENCE</scope>
</reference>
<name>A0A0F9F5S4_9ZZZZ</name>
<sequence>MKRNEMKRKNKTIIIALILSTAFLLLFWIRFNGEAVQTSSLETDRIPSLVDQSYLYLAGIRFSQGRVSALETITAIVTAYSSTVDQTNSDPFTTASGERVRDGIVANNCLPFGTKVLINDKEYEVLDRKNRRYGCEWFDIWQETREEALEWGVKRLVIKTYVQN</sequence>
<dbReference type="CDD" id="cd22784">
    <property type="entry name" value="DPBB_MltA_YuiC-like"/>
    <property type="match status" value="1"/>
</dbReference>
<proteinExistence type="predicted"/>
<keyword evidence="1" id="KW-1133">Transmembrane helix</keyword>
<organism evidence="2">
    <name type="scientific">marine sediment metagenome</name>
    <dbReference type="NCBI Taxonomy" id="412755"/>
    <lineage>
        <taxon>unclassified sequences</taxon>
        <taxon>metagenomes</taxon>
        <taxon>ecological metagenomes</taxon>
    </lineage>
</organism>